<keyword evidence="2" id="KW-1185">Reference proteome</keyword>
<comment type="caution">
    <text evidence="1">The sequence shown here is derived from an EMBL/GenBank/DDBJ whole genome shotgun (WGS) entry which is preliminary data.</text>
</comment>
<dbReference type="Proteomes" id="UP000798046">
    <property type="component" value="Unassembled WGS sequence"/>
</dbReference>
<organism evidence="1 2">
    <name type="scientific">Oryzomonas sagensis</name>
    <dbReference type="NCBI Taxonomy" id="2603857"/>
    <lineage>
        <taxon>Bacteria</taxon>
        <taxon>Pseudomonadati</taxon>
        <taxon>Thermodesulfobacteriota</taxon>
        <taxon>Desulfuromonadia</taxon>
        <taxon>Geobacterales</taxon>
        <taxon>Geobacteraceae</taxon>
        <taxon>Oryzomonas</taxon>
    </lineage>
</organism>
<dbReference type="EMBL" id="VZRA01000004">
    <property type="protein sequence ID" value="KAB0668933.1"/>
    <property type="molecule type" value="Genomic_DNA"/>
</dbReference>
<proteinExistence type="predicted"/>
<dbReference type="RefSeq" id="WP_151157569.1">
    <property type="nucleotide sequence ID" value="NZ_VZRA01000004.1"/>
</dbReference>
<protein>
    <submittedName>
        <fullName evidence="1">Uncharacterized protein</fullName>
    </submittedName>
</protein>
<evidence type="ECO:0000313" key="2">
    <source>
        <dbReference type="Proteomes" id="UP000798046"/>
    </source>
</evidence>
<accession>A0ABQ6TKZ1</accession>
<reference evidence="1 2" key="1">
    <citation type="journal article" date="2020" name="Microorganisms">
        <title>Description of Three Novel Members in the Family Geobacteraceae, Oryzomonas japonicum gen. nov., sp. nov., Oryzomonas sagensis sp. nov., and Oryzomonas ruber sp. nov.</title>
        <authorList>
            <person name="Xu Z."/>
            <person name="Masuda Y."/>
            <person name="Hayakawa C."/>
            <person name="Ushijima N."/>
            <person name="Kawano K."/>
            <person name="Shiratori Y."/>
            <person name="Senoo K."/>
            <person name="Itoh H."/>
        </authorList>
    </citation>
    <scope>NUCLEOTIDE SEQUENCE [LARGE SCALE GENOMIC DNA]</scope>
    <source>
        <strain evidence="1 2">Red100</strain>
    </source>
</reference>
<sequence>MADEPFSTYVSSRPGATPPVGSDLLLISQSGVINAIPYSNLVANIPKVLINASSGPVNQLLPISGIVEYIRDDNSGNPVTITPAIAGQTVIRQPSTDGPSVQDEFMVFQLIGTNWYRVG</sequence>
<name>A0ABQ6TKZ1_9BACT</name>
<gene>
    <name evidence="1" type="ORF">F6V30_13935</name>
</gene>
<evidence type="ECO:0000313" key="1">
    <source>
        <dbReference type="EMBL" id="KAB0668933.1"/>
    </source>
</evidence>